<feature type="region of interest" description="Disordered" evidence="1">
    <location>
        <begin position="104"/>
        <end position="145"/>
    </location>
</feature>
<dbReference type="GO" id="GO:0003676">
    <property type="term" value="F:nucleic acid binding"/>
    <property type="evidence" value="ECO:0007669"/>
    <property type="project" value="InterPro"/>
</dbReference>
<dbReference type="InterPro" id="IPR036875">
    <property type="entry name" value="Znf_CCHC_sf"/>
</dbReference>
<evidence type="ECO:0000313" key="3">
    <source>
        <dbReference type="EMBL" id="TKR74271.1"/>
    </source>
</evidence>
<dbReference type="STRING" id="43335.A0A4U5MWH7"/>
<dbReference type="InterPro" id="IPR005162">
    <property type="entry name" value="Retrotrans_gag_dom"/>
</dbReference>
<name>A0A4U5MWH7_POPAL</name>
<gene>
    <name evidence="3" type="ORF">D5086_0000296720</name>
</gene>
<evidence type="ECO:0000259" key="2">
    <source>
        <dbReference type="Pfam" id="PF03732"/>
    </source>
</evidence>
<reference evidence="3" key="1">
    <citation type="submission" date="2018-10" db="EMBL/GenBank/DDBJ databases">
        <title>Population genomic analysis revealed the cold adaptation of white poplar.</title>
        <authorList>
            <person name="Liu Y.-J."/>
        </authorList>
    </citation>
    <scope>NUCLEOTIDE SEQUENCE [LARGE SCALE GENOMIC DNA]</scope>
    <source>
        <strain evidence="3">PAL-ZL1</strain>
    </source>
</reference>
<dbReference type="AlphaFoldDB" id="A0A4U5MWH7"/>
<dbReference type="Pfam" id="PF03732">
    <property type="entry name" value="Retrotrans_gag"/>
    <property type="match status" value="1"/>
</dbReference>
<dbReference type="PANTHER" id="PTHR12917">
    <property type="entry name" value="ASPARTYL PROTEASE DDI-RELATED"/>
    <property type="match status" value="1"/>
</dbReference>
<organism evidence="3">
    <name type="scientific">Populus alba</name>
    <name type="common">White poplar</name>
    <dbReference type="NCBI Taxonomy" id="43335"/>
    <lineage>
        <taxon>Eukaryota</taxon>
        <taxon>Viridiplantae</taxon>
        <taxon>Streptophyta</taxon>
        <taxon>Embryophyta</taxon>
        <taxon>Tracheophyta</taxon>
        <taxon>Spermatophyta</taxon>
        <taxon>Magnoliopsida</taxon>
        <taxon>eudicotyledons</taxon>
        <taxon>Gunneridae</taxon>
        <taxon>Pentapetalae</taxon>
        <taxon>rosids</taxon>
        <taxon>fabids</taxon>
        <taxon>Malpighiales</taxon>
        <taxon>Salicaceae</taxon>
        <taxon>Saliceae</taxon>
        <taxon>Populus</taxon>
    </lineage>
</organism>
<dbReference type="InterPro" id="IPR021109">
    <property type="entry name" value="Peptidase_aspartic_dom_sf"/>
</dbReference>
<sequence length="609" mass="67709">MYLSGDVKLWCRNRIKDDLSAGHPKIETWERLKKELKEQFLPNNTSWLARDDLKKLKQDKSPWAQAELRRQNVKDLSSAIAAADSLVNFKTVTRDGSVAVPSRFKTRDKRDERRKTKKFGGGGYKPGFDKGKGKQADVQQSRDSNKPNAGCFICGGPHYARECPKKERLNAILVGDSEQEEIVTHINPMRVLNCLVAEMQDSVAESSLVETDLAQIDVLQQGKSGAVDTLMYVKIRVNDREIVAMLDSGATNTFVADRLVTQLGLRLSNIQTSMKAVNAKAQRILGMAYGVSVVLDKWQGKQDLFVVTLDDFDVILGLDFLKKAKIALMPHLNGILLANELCPCHKALMAESRKEGSSLVSAIAINKALKKGGEVFLAVTATEESEQAGSVPDAIFVVKTDNLANTFFKTQKKLLQRQARWQEFLAEYDFTWEHKPGQHNQVADALSRREVLASLIAKDHVEFDMLDRLRQAAMEDAAYVKIVNLVQEGTVRRYCLDNGLLYAKGDRVYVPTGKLRKHLLTETHDPHLRRRARQQVAARHYACAGAACVGSADCGNEYNGLGIRLDSLVCWVADQGSYLGAVTRELRGSGLSLNVLSIMGETVKGQFCL</sequence>
<dbReference type="Pfam" id="PF13975">
    <property type="entry name" value="gag-asp_proteas"/>
    <property type="match status" value="1"/>
</dbReference>
<dbReference type="SUPFAM" id="SSF50630">
    <property type="entry name" value="Acid proteases"/>
    <property type="match status" value="1"/>
</dbReference>
<proteinExistence type="predicted"/>
<dbReference type="SUPFAM" id="SSF57756">
    <property type="entry name" value="Retrovirus zinc finger-like domains"/>
    <property type="match status" value="1"/>
</dbReference>
<dbReference type="GO" id="GO:0008270">
    <property type="term" value="F:zinc ion binding"/>
    <property type="evidence" value="ECO:0007669"/>
    <property type="project" value="InterPro"/>
</dbReference>
<dbReference type="Gene3D" id="2.40.70.10">
    <property type="entry name" value="Acid Proteases"/>
    <property type="match status" value="1"/>
</dbReference>
<evidence type="ECO:0000256" key="1">
    <source>
        <dbReference type="SAM" id="MobiDB-lite"/>
    </source>
</evidence>
<dbReference type="PANTHER" id="PTHR12917:SF18">
    <property type="entry name" value="DNA DAMAGE-INDUCIBLE PROTEIN 1-LIKE"/>
    <property type="match status" value="1"/>
</dbReference>
<dbReference type="CDD" id="cd00303">
    <property type="entry name" value="retropepsin_like"/>
    <property type="match status" value="1"/>
</dbReference>
<accession>A0A4U5MWH7</accession>
<comment type="caution">
    <text evidence="3">The sequence shown here is derived from an EMBL/GenBank/DDBJ whole genome shotgun (WGS) entry which is preliminary data.</text>
</comment>
<feature type="domain" description="Retrotransposon gag" evidence="2">
    <location>
        <begin position="2"/>
        <end position="66"/>
    </location>
</feature>
<dbReference type="EMBL" id="RCHU01001173">
    <property type="protein sequence ID" value="TKR74271.1"/>
    <property type="molecule type" value="Genomic_DNA"/>
</dbReference>
<protein>
    <recommendedName>
        <fullName evidence="2">Retrotransposon gag domain-containing protein</fullName>
    </recommendedName>
</protein>